<keyword evidence="4" id="KW-1185">Reference proteome</keyword>
<dbReference type="InterPro" id="IPR050902">
    <property type="entry name" value="ABC_Transporter_SBP"/>
</dbReference>
<feature type="chain" id="PRO_5009190626" evidence="1">
    <location>
        <begin position="28"/>
        <end position="377"/>
    </location>
</feature>
<dbReference type="Pfam" id="PF01497">
    <property type="entry name" value="Peripla_BP_2"/>
    <property type="match status" value="1"/>
</dbReference>
<dbReference type="EMBL" id="LAJE02000043">
    <property type="protein sequence ID" value="OEO33021.1"/>
    <property type="molecule type" value="Genomic_DNA"/>
</dbReference>
<name>A0A1E5XWQ8_9HYPH</name>
<dbReference type="PANTHER" id="PTHR30535:SF34">
    <property type="entry name" value="MOLYBDATE-BINDING PROTEIN MOLA"/>
    <property type="match status" value="1"/>
</dbReference>
<keyword evidence="1" id="KW-0732">Signal</keyword>
<dbReference type="AlphaFoldDB" id="A0A1E5XWQ8"/>
<evidence type="ECO:0000313" key="3">
    <source>
        <dbReference type="EMBL" id="OEO33021.1"/>
    </source>
</evidence>
<gene>
    <name evidence="3" type="ORF">VW23_008745</name>
</gene>
<dbReference type="CDD" id="cd01139">
    <property type="entry name" value="TroA_f"/>
    <property type="match status" value="1"/>
</dbReference>
<dbReference type="OrthoDB" id="9775594at2"/>
<dbReference type="SUPFAM" id="SSF53807">
    <property type="entry name" value="Helical backbone' metal receptor"/>
    <property type="match status" value="1"/>
</dbReference>
<dbReference type="Proteomes" id="UP000095463">
    <property type="component" value="Unassembled WGS sequence"/>
</dbReference>
<reference evidence="3 4" key="1">
    <citation type="journal article" date="2015" name="Genome Announc.">
        <title>Genome Assemblies of Three Soil-Associated Devosia species: D. insulae, D. limi, and D. soli.</title>
        <authorList>
            <person name="Hassan Y.I."/>
            <person name="Lepp D."/>
            <person name="Zhou T."/>
        </authorList>
    </citation>
    <scope>NUCLEOTIDE SEQUENCE [LARGE SCALE GENOMIC DNA]</scope>
    <source>
        <strain evidence="3 4">DS-56</strain>
    </source>
</reference>
<dbReference type="PANTHER" id="PTHR30535">
    <property type="entry name" value="VITAMIN B12-BINDING PROTEIN"/>
    <property type="match status" value="1"/>
</dbReference>
<dbReference type="Gene3D" id="3.40.50.1980">
    <property type="entry name" value="Nitrogenase molybdenum iron protein domain"/>
    <property type="match status" value="2"/>
</dbReference>
<dbReference type="RefSeq" id="WP_069907861.1">
    <property type="nucleotide sequence ID" value="NZ_LAJE02000043.1"/>
</dbReference>
<dbReference type="PROSITE" id="PS50983">
    <property type="entry name" value="FE_B12_PBP"/>
    <property type="match status" value="1"/>
</dbReference>
<sequence length="377" mass="41506">MLRRTFFAVAIATLSALAGTAAAQAQAFTVTDVAGREVSFDKPVERVILGEGRQIYFVSVLDTEDPFKRVVGWRDDVRTADLDTWNEYLGKFPKMADIPVFGNLTDGTFQTELAVSLKPDVLLLPLESKTPAEESKLFDTLDSIGVKVVFIDFRLEAFKNTEASMTILGQLFGKEQRAAEFNAFRTAEIKRVTDVIEANKPKEPLVFLERAPGFFDECCATFGDENFGRMVKLAGGHNLGTDILPGAQGMVSGEQIIAANPDVYISTGSNWSQSAKPDGIWVGVGAGADLAAGKVKLAALMDRPAFTGVKAKETGNVHAIWHQFYTNPFQFVAIQQIAKWLHPELFADLDPDATFRELHERFLPVAYKPGYWVSLND</sequence>
<feature type="domain" description="Fe/B12 periplasmic-binding" evidence="2">
    <location>
        <begin position="46"/>
        <end position="349"/>
    </location>
</feature>
<dbReference type="InterPro" id="IPR002491">
    <property type="entry name" value="ABC_transptr_periplasmic_BD"/>
</dbReference>
<evidence type="ECO:0000313" key="4">
    <source>
        <dbReference type="Proteomes" id="UP000095463"/>
    </source>
</evidence>
<organism evidence="3 4">
    <name type="scientific">Devosia insulae DS-56</name>
    <dbReference type="NCBI Taxonomy" id="1116389"/>
    <lineage>
        <taxon>Bacteria</taxon>
        <taxon>Pseudomonadati</taxon>
        <taxon>Pseudomonadota</taxon>
        <taxon>Alphaproteobacteria</taxon>
        <taxon>Hyphomicrobiales</taxon>
        <taxon>Devosiaceae</taxon>
        <taxon>Devosia</taxon>
    </lineage>
</organism>
<comment type="caution">
    <text evidence="3">The sequence shown here is derived from an EMBL/GenBank/DDBJ whole genome shotgun (WGS) entry which is preliminary data.</text>
</comment>
<evidence type="ECO:0000259" key="2">
    <source>
        <dbReference type="PROSITE" id="PS50983"/>
    </source>
</evidence>
<accession>A0A1E5XWQ8</accession>
<protein>
    <submittedName>
        <fullName evidence="3">ABC transporter substrate-binding protein</fullName>
    </submittedName>
</protein>
<evidence type="ECO:0000256" key="1">
    <source>
        <dbReference type="SAM" id="SignalP"/>
    </source>
</evidence>
<proteinExistence type="predicted"/>
<feature type="signal peptide" evidence="1">
    <location>
        <begin position="1"/>
        <end position="27"/>
    </location>
</feature>